<dbReference type="eggNOG" id="COG0659">
    <property type="taxonomic scope" value="Bacteria"/>
</dbReference>
<feature type="transmembrane region" description="Helical" evidence="5">
    <location>
        <begin position="174"/>
        <end position="197"/>
    </location>
</feature>
<dbReference type="InterPro" id="IPR018045">
    <property type="entry name" value="S04_transporter_CS"/>
</dbReference>
<feature type="transmembrane region" description="Helical" evidence="5">
    <location>
        <begin position="362"/>
        <end position="378"/>
    </location>
</feature>
<dbReference type="Pfam" id="PF00916">
    <property type="entry name" value="Sulfate_transp"/>
    <property type="match status" value="1"/>
</dbReference>
<feature type="transmembrane region" description="Helical" evidence="5">
    <location>
        <begin position="101"/>
        <end position="123"/>
    </location>
</feature>
<evidence type="ECO:0000256" key="4">
    <source>
        <dbReference type="ARBA" id="ARBA00023136"/>
    </source>
</evidence>
<gene>
    <name evidence="7" type="ORF">PPSIR1_41894</name>
</gene>
<feature type="transmembrane region" description="Helical" evidence="5">
    <location>
        <begin position="209"/>
        <end position="228"/>
    </location>
</feature>
<organism evidence="7 8">
    <name type="scientific">Plesiocystis pacifica SIR-1</name>
    <dbReference type="NCBI Taxonomy" id="391625"/>
    <lineage>
        <taxon>Bacteria</taxon>
        <taxon>Pseudomonadati</taxon>
        <taxon>Myxococcota</taxon>
        <taxon>Polyangia</taxon>
        <taxon>Nannocystales</taxon>
        <taxon>Nannocystaceae</taxon>
        <taxon>Plesiocystis</taxon>
    </lineage>
</organism>
<protein>
    <submittedName>
        <fullName evidence="7">Sulfate transporter</fullName>
    </submittedName>
</protein>
<feature type="transmembrane region" description="Helical" evidence="5">
    <location>
        <begin position="336"/>
        <end position="356"/>
    </location>
</feature>
<comment type="caution">
    <text evidence="7">The sequence shown here is derived from an EMBL/GenBank/DDBJ whole genome shotgun (WGS) entry which is preliminary data.</text>
</comment>
<evidence type="ECO:0000256" key="2">
    <source>
        <dbReference type="ARBA" id="ARBA00022692"/>
    </source>
</evidence>
<dbReference type="PROSITE" id="PS01130">
    <property type="entry name" value="SLC26A"/>
    <property type="match status" value="1"/>
</dbReference>
<evidence type="ECO:0000256" key="1">
    <source>
        <dbReference type="ARBA" id="ARBA00004141"/>
    </source>
</evidence>
<proteinExistence type="predicted"/>
<dbReference type="GO" id="GO:0008271">
    <property type="term" value="F:secondary active sulfate transmembrane transporter activity"/>
    <property type="evidence" value="ECO:0007669"/>
    <property type="project" value="InterPro"/>
</dbReference>
<keyword evidence="8" id="KW-1185">Reference proteome</keyword>
<name>A6G0X0_9BACT</name>
<dbReference type="STRING" id="391625.PPSIR1_41894"/>
<evidence type="ECO:0000313" key="7">
    <source>
        <dbReference type="EMBL" id="EDM80508.1"/>
    </source>
</evidence>
<evidence type="ECO:0000259" key="6">
    <source>
        <dbReference type="Pfam" id="PF00916"/>
    </source>
</evidence>
<feature type="transmembrane region" description="Helical" evidence="5">
    <location>
        <begin position="398"/>
        <end position="421"/>
    </location>
</feature>
<dbReference type="PANTHER" id="PTHR11814">
    <property type="entry name" value="SULFATE TRANSPORTER"/>
    <property type="match status" value="1"/>
</dbReference>
<sequence>MTDLLAPLCKLLGISEGCSRQQLRADLIAGLTTAVMLVPQGMAYAMLAGLPPIVGLYASLLPLIVYAFLGTSRQLAVGPVAMDSLLVASGVGAIAEGGSEAYIAYAALLAILAGGIQLALGLMRAGFVVELLTRPVISGFTSAAALIIGFSQLGPLLGVKLERSQQLQVILVDALGHLQAIDGLTLAVGLGAIAALLALKLATPDAPRALIVVVVGSLAVLAFDWLGLEHAVATVGEVPAGLPGFAWPRPAGMGGALETLTKLAPTALAIALIGFMEAYSVADNVARQQDYGVDANRELVALGAANVATGLFSGYPVTGGFSRTAVNAQAGAQTRLAGLITAAVVGATLLVLTPLFGPLPKAVLAAIIMVAVFGLIDLREPARLWKSGRAGRWQLAVLAVSFLVTLTQGIQLGIVVGVLAAQVVDRLRLGGAPEAE</sequence>
<evidence type="ECO:0000256" key="5">
    <source>
        <dbReference type="SAM" id="Phobius"/>
    </source>
</evidence>
<dbReference type="InterPro" id="IPR001902">
    <property type="entry name" value="SLC26A/SulP_fam"/>
</dbReference>
<evidence type="ECO:0000313" key="8">
    <source>
        <dbReference type="Proteomes" id="UP000005801"/>
    </source>
</evidence>
<keyword evidence="2 5" id="KW-0812">Transmembrane</keyword>
<feature type="transmembrane region" description="Helical" evidence="5">
    <location>
        <begin position="76"/>
        <end position="95"/>
    </location>
</feature>
<feature type="transmembrane region" description="Helical" evidence="5">
    <location>
        <begin position="44"/>
        <end position="69"/>
    </location>
</feature>
<dbReference type="AlphaFoldDB" id="A6G0X0"/>
<evidence type="ECO:0000256" key="3">
    <source>
        <dbReference type="ARBA" id="ARBA00022989"/>
    </source>
</evidence>
<dbReference type="EMBL" id="ABCS01000010">
    <property type="protein sequence ID" value="EDM80508.1"/>
    <property type="molecule type" value="Genomic_DNA"/>
</dbReference>
<dbReference type="OrthoDB" id="9769739at2"/>
<keyword evidence="4 5" id="KW-0472">Membrane</keyword>
<dbReference type="RefSeq" id="WP_006970369.1">
    <property type="nucleotide sequence ID" value="NZ_ABCS01000010.1"/>
</dbReference>
<accession>A6G0X0</accession>
<keyword evidence="3 5" id="KW-1133">Transmembrane helix</keyword>
<comment type="subcellular location">
    <subcellularLocation>
        <location evidence="1">Membrane</location>
        <topology evidence="1">Multi-pass membrane protein</topology>
    </subcellularLocation>
</comment>
<dbReference type="GO" id="GO:0016020">
    <property type="term" value="C:membrane"/>
    <property type="evidence" value="ECO:0007669"/>
    <property type="project" value="UniProtKB-SubCell"/>
</dbReference>
<dbReference type="Proteomes" id="UP000005801">
    <property type="component" value="Unassembled WGS sequence"/>
</dbReference>
<feature type="domain" description="SLC26A/SulP transporter" evidence="6">
    <location>
        <begin position="23"/>
        <end position="389"/>
    </location>
</feature>
<feature type="transmembrane region" description="Helical" evidence="5">
    <location>
        <begin position="135"/>
        <end position="154"/>
    </location>
</feature>
<reference evidence="7 8" key="1">
    <citation type="submission" date="2007-06" db="EMBL/GenBank/DDBJ databases">
        <authorList>
            <person name="Shimkets L."/>
            <person name="Ferriera S."/>
            <person name="Johnson J."/>
            <person name="Kravitz S."/>
            <person name="Beeson K."/>
            <person name="Sutton G."/>
            <person name="Rogers Y.-H."/>
            <person name="Friedman R."/>
            <person name="Frazier M."/>
            <person name="Venter J.C."/>
        </authorList>
    </citation>
    <scope>NUCLEOTIDE SEQUENCE [LARGE SCALE GENOMIC DNA]</scope>
    <source>
        <strain evidence="7 8">SIR-1</strain>
    </source>
</reference>
<dbReference type="InterPro" id="IPR011547">
    <property type="entry name" value="SLC26A/SulP_dom"/>
</dbReference>